<protein>
    <recommendedName>
        <fullName evidence="1">GIY-YIG domain-containing protein</fullName>
    </recommendedName>
</protein>
<dbReference type="RefSeq" id="WP_085477241.1">
    <property type="nucleotide sequence ID" value="NZ_FXBM01000002.1"/>
</dbReference>
<evidence type="ECO:0000313" key="3">
    <source>
        <dbReference type="Proteomes" id="UP000193711"/>
    </source>
</evidence>
<dbReference type="EMBL" id="FXBM01000002">
    <property type="protein sequence ID" value="SMH47188.1"/>
    <property type="molecule type" value="Genomic_DNA"/>
</dbReference>
<dbReference type="Proteomes" id="UP000193711">
    <property type="component" value="Unassembled WGS sequence"/>
</dbReference>
<gene>
    <name evidence="2" type="ORF">SAMN06295885_2924</name>
</gene>
<dbReference type="OrthoDB" id="3193269at2"/>
<dbReference type="InterPro" id="IPR003593">
    <property type="entry name" value="AAA+_ATPase"/>
</dbReference>
<dbReference type="InterPro" id="IPR000305">
    <property type="entry name" value="GIY-YIG_endonuc"/>
</dbReference>
<name>A0A1X7P825_9MICO</name>
<dbReference type="SMART" id="SM00382">
    <property type="entry name" value="AAA"/>
    <property type="match status" value="1"/>
</dbReference>
<dbReference type="CDD" id="cd10439">
    <property type="entry name" value="GIY-YIG_COG3410"/>
    <property type="match status" value="1"/>
</dbReference>
<dbReference type="SUPFAM" id="SSF52540">
    <property type="entry name" value="P-loop containing nucleoside triphosphate hydrolases"/>
    <property type="match status" value="1"/>
</dbReference>
<evidence type="ECO:0000259" key="1">
    <source>
        <dbReference type="PROSITE" id="PS50164"/>
    </source>
</evidence>
<dbReference type="InterPro" id="IPR027417">
    <property type="entry name" value="P-loop_NTPase"/>
</dbReference>
<dbReference type="Gene3D" id="3.40.50.300">
    <property type="entry name" value="P-loop containing nucleotide triphosphate hydrolases"/>
    <property type="match status" value="1"/>
</dbReference>
<organism evidence="2 3">
    <name type="scientific">Rathayibacter oskolensis</name>
    <dbReference type="NCBI Taxonomy" id="1891671"/>
    <lineage>
        <taxon>Bacteria</taxon>
        <taxon>Bacillati</taxon>
        <taxon>Actinomycetota</taxon>
        <taxon>Actinomycetes</taxon>
        <taxon>Micrococcales</taxon>
        <taxon>Microbacteriaceae</taxon>
        <taxon>Rathayibacter</taxon>
    </lineage>
</organism>
<evidence type="ECO:0000313" key="2">
    <source>
        <dbReference type="EMBL" id="SMH47188.1"/>
    </source>
</evidence>
<feature type="domain" description="GIY-YIG" evidence="1">
    <location>
        <begin position="28"/>
        <end position="98"/>
    </location>
</feature>
<sequence length="572" mass="65155">MTGFSIERLPFDSDQVRVWGAADPRHRNWPVVYVLDSAAEVYVGESLNAEGRLRQHLDSPEKSRLERVRVVLDNTFNKSACLDLESFLLRMLSGEGRLKVLNHNAGITDADYFDRESYRQTFDEVFEVLRTEEHLFQRTLPEIINSDLFKLSPFKALNHDQAIAVEDILEGLFADLESGRPSTVVVQGDPGTGKTVVAIYLLKLLQDIRRHDPEEPLDSDSVFSDFFTPGHAELLSTLRVGLVVPQQSLRGSIARVFTLTPGLSKDLVLTPFDVGQSEEPFDLLLVDEAHRLSQRANQPSGPLNKKFADINRALFGQDSLEYTQLDWIRARSRHTILMLDTAQTVRPMDLPAAVTGRLLAEASASGRVYPLRSQMRIAADKDYVGYVRATLSDAPPEHREDFGSYDLRFFEDLAELRRELLLREQEHGLARLVAGYAWKWITKNQKDAFDIEIDGLELRWNRTQRDWINSPGAIDEVGSIHTVQGFDLNYAGVVIGHDLRFDPVAQRIVFDRSNYHDKKGRENNPKLGLVYSDEDLLAYVRNIYSVLLTRGIRGTYIYVCDEPLRHHLARYF</sequence>
<dbReference type="InterPro" id="IPR018647">
    <property type="entry name" value="SLFN_3-like_DNA/RNA_helicase"/>
</dbReference>
<dbReference type="STRING" id="1891671.SAMN06295885_2924"/>
<reference evidence="3" key="1">
    <citation type="submission" date="2017-04" db="EMBL/GenBank/DDBJ databases">
        <authorList>
            <person name="Varghese N."/>
            <person name="Submissions S."/>
        </authorList>
    </citation>
    <scope>NUCLEOTIDE SEQUENCE [LARGE SCALE GENOMIC DNA]</scope>
    <source>
        <strain evidence="3">VKM Ac-2121</strain>
    </source>
</reference>
<dbReference type="Pfam" id="PF09848">
    <property type="entry name" value="SLFN-g3_helicase"/>
    <property type="match status" value="1"/>
</dbReference>
<dbReference type="AlphaFoldDB" id="A0A1X7P825"/>
<dbReference type="PROSITE" id="PS50164">
    <property type="entry name" value="GIY_YIG"/>
    <property type="match status" value="1"/>
</dbReference>
<keyword evidence="3" id="KW-1185">Reference proteome</keyword>
<accession>A0A1X7P825</accession>
<proteinExistence type="predicted"/>